<dbReference type="GO" id="GO:0005886">
    <property type="term" value="C:plasma membrane"/>
    <property type="evidence" value="ECO:0007669"/>
    <property type="project" value="TreeGrafter"/>
</dbReference>
<dbReference type="InterPro" id="IPR029787">
    <property type="entry name" value="Nucleotide_cyclase"/>
</dbReference>
<dbReference type="Pfam" id="PF00990">
    <property type="entry name" value="GGDEF"/>
    <property type="match status" value="1"/>
</dbReference>
<dbReference type="SMART" id="SM00267">
    <property type="entry name" value="GGDEF"/>
    <property type="match status" value="1"/>
</dbReference>
<feature type="domain" description="GGDEF" evidence="2">
    <location>
        <begin position="248"/>
        <end position="379"/>
    </location>
</feature>
<dbReference type="InterPro" id="IPR043128">
    <property type="entry name" value="Rev_trsase/Diguanyl_cyclase"/>
</dbReference>
<reference evidence="4" key="1">
    <citation type="submission" date="2015-05" db="EMBL/GenBank/DDBJ databases">
        <authorList>
            <person name="Urmite Genomes"/>
        </authorList>
    </citation>
    <scope>NUCLEOTIDE SEQUENCE [LARGE SCALE GENOMIC DNA]</scope>
    <source>
        <strain evidence="4">LF1</strain>
    </source>
</reference>
<feature type="transmembrane region" description="Helical" evidence="1">
    <location>
        <begin position="36"/>
        <end position="56"/>
    </location>
</feature>
<dbReference type="Gene3D" id="3.30.70.270">
    <property type="match status" value="1"/>
</dbReference>
<evidence type="ECO:0000259" key="2">
    <source>
        <dbReference type="PROSITE" id="PS50887"/>
    </source>
</evidence>
<feature type="transmembrane region" description="Helical" evidence="1">
    <location>
        <begin position="139"/>
        <end position="157"/>
    </location>
</feature>
<dbReference type="InterPro" id="IPR050469">
    <property type="entry name" value="Diguanylate_Cyclase"/>
</dbReference>
<dbReference type="EMBL" id="CVRB01000001">
    <property type="protein sequence ID" value="CRK81291.1"/>
    <property type="molecule type" value="Genomic_DNA"/>
</dbReference>
<dbReference type="STRING" id="1499688.BN000_01191"/>
<keyword evidence="1" id="KW-1133">Transmembrane helix</keyword>
<keyword evidence="4" id="KW-1185">Reference proteome</keyword>
<evidence type="ECO:0000256" key="1">
    <source>
        <dbReference type="SAM" id="Phobius"/>
    </source>
</evidence>
<proteinExistence type="predicted"/>
<dbReference type="SUPFAM" id="SSF55073">
    <property type="entry name" value="Nucleotide cyclase"/>
    <property type="match status" value="1"/>
</dbReference>
<organism evidence="3 4">
    <name type="scientific">Neobacillus massiliamazoniensis</name>
    <dbReference type="NCBI Taxonomy" id="1499688"/>
    <lineage>
        <taxon>Bacteria</taxon>
        <taxon>Bacillati</taxon>
        <taxon>Bacillota</taxon>
        <taxon>Bacilli</taxon>
        <taxon>Bacillales</taxon>
        <taxon>Bacillaceae</taxon>
        <taxon>Neobacillus</taxon>
    </lineage>
</organism>
<dbReference type="InterPro" id="IPR000160">
    <property type="entry name" value="GGDEF_dom"/>
</dbReference>
<dbReference type="PANTHER" id="PTHR45138:SF9">
    <property type="entry name" value="DIGUANYLATE CYCLASE DGCM-RELATED"/>
    <property type="match status" value="1"/>
</dbReference>
<feature type="transmembrane region" description="Helical" evidence="1">
    <location>
        <begin position="169"/>
        <end position="187"/>
    </location>
</feature>
<dbReference type="AlphaFoldDB" id="A0A0U1NT96"/>
<dbReference type="GO" id="GO:0052621">
    <property type="term" value="F:diguanylate cyclase activity"/>
    <property type="evidence" value="ECO:0007669"/>
    <property type="project" value="TreeGrafter"/>
</dbReference>
<gene>
    <name evidence="3" type="ORF">BN000_01191</name>
</gene>
<dbReference type="CDD" id="cd01949">
    <property type="entry name" value="GGDEF"/>
    <property type="match status" value="1"/>
</dbReference>
<dbReference type="Proteomes" id="UP000199087">
    <property type="component" value="Unassembled WGS sequence"/>
</dbReference>
<accession>A0A0U1NT96</accession>
<dbReference type="PROSITE" id="PS50887">
    <property type="entry name" value="GGDEF"/>
    <property type="match status" value="1"/>
</dbReference>
<feature type="transmembrane region" description="Helical" evidence="1">
    <location>
        <begin position="68"/>
        <end position="86"/>
    </location>
</feature>
<dbReference type="OrthoDB" id="9759607at2"/>
<dbReference type="PANTHER" id="PTHR45138">
    <property type="entry name" value="REGULATORY COMPONENTS OF SENSORY TRANSDUCTION SYSTEM"/>
    <property type="match status" value="1"/>
</dbReference>
<protein>
    <submittedName>
        <fullName evidence="3">Diguanylate cyclase</fullName>
    </submittedName>
</protein>
<dbReference type="RefSeq" id="WP_090632092.1">
    <property type="nucleotide sequence ID" value="NZ_CVRB01000001.1"/>
</dbReference>
<feature type="transmembrane region" description="Helical" evidence="1">
    <location>
        <begin position="93"/>
        <end position="112"/>
    </location>
</feature>
<dbReference type="FunFam" id="3.30.70.270:FF:000001">
    <property type="entry name" value="Diguanylate cyclase domain protein"/>
    <property type="match status" value="1"/>
</dbReference>
<keyword evidence="1" id="KW-0472">Membrane</keyword>
<evidence type="ECO:0000313" key="3">
    <source>
        <dbReference type="EMBL" id="CRK81291.1"/>
    </source>
</evidence>
<dbReference type="GO" id="GO:0043709">
    <property type="term" value="P:cell adhesion involved in single-species biofilm formation"/>
    <property type="evidence" value="ECO:0007669"/>
    <property type="project" value="TreeGrafter"/>
</dbReference>
<feature type="transmembrane region" description="Helical" evidence="1">
    <location>
        <begin position="118"/>
        <end position="134"/>
    </location>
</feature>
<sequence length="381" mass="44037">MEKSVGNIVKRKLFKMEDLELMEHSGVNRALRRTSWWLVLLAIILSIIGVVGTSVLNKKIFIHDLVNYVFFQSLYVIVIQIITEVLCKRFKKWADYIGILGLFTIMNVYIMFNPNVKGFHFILFLVIILSTLYFQYKKVYFSSGLCLASIVFFSLFYKPTSYNLMMSDLLACVGTYIACTFISIAVIRRGKFLLKHLEKSHKNQQELLVRNILMDRESKIEPLTDLYNHKTFHEYLEGLIEQSDSNQLPLQLALIDIDNFKQVNDQYGHWVGDIILKRVSNQLKVHITPNDFASRYGGEEFAVIFTEKSIHEAYELIEHFRKSVSSIIHEELNNKPVTVSIGMSSYTKGRGKECFFRETDECLYKAKNNGKNQTVLANTGA</sequence>
<dbReference type="NCBIfam" id="TIGR00254">
    <property type="entry name" value="GGDEF"/>
    <property type="match status" value="1"/>
</dbReference>
<keyword evidence="1" id="KW-0812">Transmembrane</keyword>
<dbReference type="GO" id="GO:1902201">
    <property type="term" value="P:negative regulation of bacterial-type flagellum-dependent cell motility"/>
    <property type="evidence" value="ECO:0007669"/>
    <property type="project" value="TreeGrafter"/>
</dbReference>
<evidence type="ECO:0000313" key="4">
    <source>
        <dbReference type="Proteomes" id="UP000199087"/>
    </source>
</evidence>
<name>A0A0U1NT96_9BACI</name>